<feature type="transmembrane region" description="Helical" evidence="6">
    <location>
        <begin position="283"/>
        <end position="303"/>
    </location>
</feature>
<keyword evidence="5 6" id="KW-0472">Membrane</keyword>
<feature type="transmembrane region" description="Helical" evidence="6">
    <location>
        <begin position="74"/>
        <end position="93"/>
    </location>
</feature>
<feature type="transmembrane region" description="Helical" evidence="6">
    <location>
        <begin position="227"/>
        <end position="245"/>
    </location>
</feature>
<feature type="transmembrane region" description="Helical" evidence="6">
    <location>
        <begin position="136"/>
        <end position="153"/>
    </location>
</feature>
<reference evidence="8 9" key="1">
    <citation type="submission" date="2020-08" db="EMBL/GenBank/DDBJ databases">
        <title>Sequencing the genomes of 1000 actinobacteria strains.</title>
        <authorList>
            <person name="Klenk H.-P."/>
        </authorList>
    </citation>
    <scope>NUCLEOTIDE SEQUENCE [LARGE SCALE GENOMIC DNA]</scope>
    <source>
        <strain evidence="8 9">DSM 28967</strain>
    </source>
</reference>
<dbReference type="AlphaFoldDB" id="A0A7W9J614"/>
<dbReference type="InterPro" id="IPR050638">
    <property type="entry name" value="AA-Vitamin_Transporters"/>
</dbReference>
<proteinExistence type="inferred from homology"/>
<evidence type="ECO:0000256" key="3">
    <source>
        <dbReference type="ARBA" id="ARBA00022692"/>
    </source>
</evidence>
<gene>
    <name evidence="8" type="ORF">HDA39_002779</name>
</gene>
<organism evidence="8 9">
    <name type="scientific">Kribbella italica</name>
    <dbReference type="NCBI Taxonomy" id="1540520"/>
    <lineage>
        <taxon>Bacteria</taxon>
        <taxon>Bacillati</taxon>
        <taxon>Actinomycetota</taxon>
        <taxon>Actinomycetes</taxon>
        <taxon>Propionibacteriales</taxon>
        <taxon>Kribbellaceae</taxon>
        <taxon>Kribbella</taxon>
    </lineage>
</organism>
<evidence type="ECO:0000313" key="9">
    <source>
        <dbReference type="Proteomes" id="UP000549971"/>
    </source>
</evidence>
<feature type="transmembrane region" description="Helical" evidence="6">
    <location>
        <begin position="252"/>
        <end position="277"/>
    </location>
</feature>
<name>A0A7W9J614_9ACTN</name>
<dbReference type="GO" id="GO:0016020">
    <property type="term" value="C:membrane"/>
    <property type="evidence" value="ECO:0007669"/>
    <property type="project" value="UniProtKB-SubCell"/>
</dbReference>
<evidence type="ECO:0000256" key="1">
    <source>
        <dbReference type="ARBA" id="ARBA00004141"/>
    </source>
</evidence>
<evidence type="ECO:0000256" key="2">
    <source>
        <dbReference type="ARBA" id="ARBA00007362"/>
    </source>
</evidence>
<evidence type="ECO:0000256" key="4">
    <source>
        <dbReference type="ARBA" id="ARBA00022989"/>
    </source>
</evidence>
<keyword evidence="4 6" id="KW-1133">Transmembrane helix</keyword>
<feature type="domain" description="EamA" evidence="7">
    <location>
        <begin position="160"/>
        <end position="298"/>
    </location>
</feature>
<dbReference type="Proteomes" id="UP000549971">
    <property type="component" value="Unassembled WGS sequence"/>
</dbReference>
<protein>
    <submittedName>
        <fullName evidence="8">Drug/metabolite transporter (DMT)-like permease</fullName>
    </submittedName>
</protein>
<feature type="domain" description="EamA" evidence="7">
    <location>
        <begin position="15"/>
        <end position="148"/>
    </location>
</feature>
<evidence type="ECO:0000259" key="7">
    <source>
        <dbReference type="Pfam" id="PF00892"/>
    </source>
</evidence>
<dbReference type="InterPro" id="IPR037185">
    <property type="entry name" value="EmrE-like"/>
</dbReference>
<comment type="caution">
    <text evidence="8">The sequence shown here is derived from an EMBL/GenBank/DDBJ whole genome shotgun (WGS) entry which is preliminary data.</text>
</comment>
<dbReference type="InterPro" id="IPR000620">
    <property type="entry name" value="EamA_dom"/>
</dbReference>
<evidence type="ECO:0000313" key="8">
    <source>
        <dbReference type="EMBL" id="MBB5836045.1"/>
    </source>
</evidence>
<feature type="transmembrane region" description="Helical" evidence="6">
    <location>
        <begin position="43"/>
        <end position="62"/>
    </location>
</feature>
<dbReference type="PANTHER" id="PTHR32322:SF9">
    <property type="entry name" value="AMINO-ACID METABOLITE EFFLUX PUMP-RELATED"/>
    <property type="match status" value="1"/>
</dbReference>
<dbReference type="Pfam" id="PF00892">
    <property type="entry name" value="EamA"/>
    <property type="match status" value="2"/>
</dbReference>
<feature type="transmembrane region" description="Helical" evidence="6">
    <location>
        <begin position="105"/>
        <end position="124"/>
    </location>
</feature>
<dbReference type="EMBL" id="JACHMY010000001">
    <property type="protein sequence ID" value="MBB5836045.1"/>
    <property type="molecule type" value="Genomic_DNA"/>
</dbReference>
<feature type="transmembrane region" description="Helical" evidence="6">
    <location>
        <begin position="190"/>
        <end position="215"/>
    </location>
</feature>
<dbReference type="PANTHER" id="PTHR32322">
    <property type="entry name" value="INNER MEMBRANE TRANSPORTER"/>
    <property type="match status" value="1"/>
</dbReference>
<comment type="subcellular location">
    <subcellularLocation>
        <location evidence="1">Membrane</location>
        <topology evidence="1">Multi-pass membrane protein</topology>
    </subcellularLocation>
</comment>
<evidence type="ECO:0000256" key="6">
    <source>
        <dbReference type="SAM" id="Phobius"/>
    </source>
</evidence>
<dbReference type="SUPFAM" id="SSF103481">
    <property type="entry name" value="Multidrug resistance efflux transporter EmrE"/>
    <property type="match status" value="2"/>
</dbReference>
<keyword evidence="3 6" id="KW-0812">Transmembrane</keyword>
<comment type="similarity">
    <text evidence="2">Belongs to the EamA transporter family.</text>
</comment>
<accession>A0A7W9J614</accession>
<feature type="transmembrane region" description="Helical" evidence="6">
    <location>
        <begin position="12"/>
        <end position="37"/>
    </location>
</feature>
<keyword evidence="9" id="KW-1185">Reference proteome</keyword>
<sequence length="325" mass="34338">MSTLTTPDKPPVRAWLPTMLTLAAIWGCSFLFISVGVRELHPMYLALGRVVAGSAVLLVFLAFKREPLPRDPRLWAHTFVIGAIGSALPWTLFGYGEQRVPSLLAGIWNGITPLIVLPVAVLVFRTEKFTAQRVAGLLIGFLGMLVVLGAWNLDGGADLTGQLLCMAAAVCYGLAVPYQKRFVAGSTVSGTALSASLLLCATIQLAVVAPIVTGAAPPMPWTLSPEVLGSVLALGGLGSGIAFVLSMRNIRLIGASMSSMVTYLMPIFAIAVGVLILDEHLTWYQPVGALVVLTGVAVSQGVVRRPVRSGRKPKKPLQPEVAPVP</sequence>
<evidence type="ECO:0000256" key="5">
    <source>
        <dbReference type="ARBA" id="ARBA00023136"/>
    </source>
</evidence>